<dbReference type="InterPro" id="IPR001750">
    <property type="entry name" value="ND/Mrp_TM"/>
</dbReference>
<feature type="transmembrane region" description="Helical" evidence="3">
    <location>
        <begin position="41"/>
        <end position="61"/>
    </location>
</feature>
<feature type="transmembrane region" description="Helical" evidence="3">
    <location>
        <begin position="120"/>
        <end position="139"/>
    </location>
</feature>
<dbReference type="Proteomes" id="UP001156905">
    <property type="component" value="Unassembled WGS sequence"/>
</dbReference>
<feature type="transmembrane region" description="Helical" evidence="3">
    <location>
        <begin position="425"/>
        <end position="448"/>
    </location>
</feature>
<organism evidence="5 6">
    <name type="scientific">Bradyrhizobium iriomotense</name>
    <dbReference type="NCBI Taxonomy" id="441950"/>
    <lineage>
        <taxon>Bacteria</taxon>
        <taxon>Pseudomonadati</taxon>
        <taxon>Pseudomonadota</taxon>
        <taxon>Alphaproteobacteria</taxon>
        <taxon>Hyphomicrobiales</taxon>
        <taxon>Nitrobacteraceae</taxon>
        <taxon>Bradyrhizobium</taxon>
    </lineage>
</organism>
<feature type="transmembrane region" description="Helical" evidence="3">
    <location>
        <begin position="469"/>
        <end position="487"/>
    </location>
</feature>
<feature type="transmembrane region" description="Helical" evidence="3">
    <location>
        <begin position="145"/>
        <end position="165"/>
    </location>
</feature>
<feature type="transmembrane region" description="Helical" evidence="3">
    <location>
        <begin position="507"/>
        <end position="527"/>
    </location>
</feature>
<evidence type="ECO:0000259" key="4">
    <source>
        <dbReference type="Pfam" id="PF00361"/>
    </source>
</evidence>
<feature type="transmembrane region" description="Helical" evidence="3">
    <location>
        <begin position="311"/>
        <end position="332"/>
    </location>
</feature>
<gene>
    <name evidence="5" type="ORF">GCM10007857_11620</name>
</gene>
<keyword evidence="3" id="KW-1133">Transmembrane helix</keyword>
<dbReference type="EMBL" id="BSOW01000003">
    <property type="protein sequence ID" value="GLR84452.1"/>
    <property type="molecule type" value="Genomic_DNA"/>
</dbReference>
<comment type="caution">
    <text evidence="5">The sequence shown here is derived from an EMBL/GenBank/DDBJ whole genome shotgun (WGS) entry which is preliminary data.</text>
</comment>
<reference evidence="6" key="1">
    <citation type="journal article" date="2019" name="Int. J. Syst. Evol. Microbiol.">
        <title>The Global Catalogue of Microorganisms (GCM) 10K type strain sequencing project: providing services to taxonomists for standard genome sequencing and annotation.</title>
        <authorList>
            <consortium name="The Broad Institute Genomics Platform"/>
            <consortium name="The Broad Institute Genome Sequencing Center for Infectious Disease"/>
            <person name="Wu L."/>
            <person name="Ma J."/>
        </authorList>
    </citation>
    <scope>NUCLEOTIDE SEQUENCE [LARGE SCALE GENOMIC DNA]</scope>
    <source>
        <strain evidence="6">NBRC 102520</strain>
    </source>
</reference>
<evidence type="ECO:0000313" key="5">
    <source>
        <dbReference type="EMBL" id="GLR84452.1"/>
    </source>
</evidence>
<accession>A0ABQ6AX32</accession>
<feature type="transmembrane region" description="Helical" evidence="3">
    <location>
        <begin position="570"/>
        <end position="589"/>
    </location>
</feature>
<feature type="transmembrane region" description="Helical" evidence="3">
    <location>
        <begin position="253"/>
        <end position="273"/>
    </location>
</feature>
<feature type="transmembrane region" description="Helical" evidence="3">
    <location>
        <begin position="218"/>
        <end position="241"/>
    </location>
</feature>
<dbReference type="InterPro" id="IPR050616">
    <property type="entry name" value="CPA3_Na-H_Antiporter_A"/>
</dbReference>
<feature type="transmembrane region" description="Helical" evidence="3">
    <location>
        <begin position="352"/>
        <end position="372"/>
    </location>
</feature>
<feature type="transmembrane region" description="Helical" evidence="3">
    <location>
        <begin position="12"/>
        <end position="34"/>
    </location>
</feature>
<keyword evidence="2 3" id="KW-0812">Transmembrane</keyword>
<dbReference type="PANTHER" id="PTHR43373:SF1">
    <property type="entry name" value="NA(+)_H(+) ANTIPORTER SUBUNIT A"/>
    <property type="match status" value="1"/>
</dbReference>
<dbReference type="Pfam" id="PF00361">
    <property type="entry name" value="Proton_antipo_M"/>
    <property type="match status" value="1"/>
</dbReference>
<proteinExistence type="predicted"/>
<comment type="subcellular location">
    <subcellularLocation>
        <location evidence="1">Endomembrane system</location>
        <topology evidence="1">Multi-pass membrane protein</topology>
    </subcellularLocation>
    <subcellularLocation>
        <location evidence="2">Membrane</location>
        <topology evidence="2">Multi-pass membrane protein</topology>
    </subcellularLocation>
</comment>
<feature type="transmembrane region" description="Helical" evidence="3">
    <location>
        <begin position="285"/>
        <end position="304"/>
    </location>
</feature>
<name>A0ABQ6AX32_9BRAD</name>
<evidence type="ECO:0000256" key="3">
    <source>
        <dbReference type="SAM" id="Phobius"/>
    </source>
</evidence>
<feature type="transmembrane region" description="Helical" evidence="3">
    <location>
        <begin position="384"/>
        <end position="405"/>
    </location>
</feature>
<keyword evidence="6" id="KW-1185">Reference proteome</keyword>
<feature type="transmembrane region" description="Helical" evidence="3">
    <location>
        <begin position="81"/>
        <end position="108"/>
    </location>
</feature>
<keyword evidence="3" id="KW-0472">Membrane</keyword>
<feature type="domain" description="NADH:quinone oxidoreductase/Mrp antiporter transmembrane" evidence="4">
    <location>
        <begin position="142"/>
        <end position="433"/>
    </location>
</feature>
<feature type="transmembrane region" description="Helical" evidence="3">
    <location>
        <begin position="177"/>
        <end position="198"/>
    </location>
</feature>
<evidence type="ECO:0000256" key="1">
    <source>
        <dbReference type="ARBA" id="ARBA00004127"/>
    </source>
</evidence>
<protein>
    <submittedName>
        <fullName evidence="5">NADH dehydrogenase</fullName>
    </submittedName>
</protein>
<evidence type="ECO:0000313" key="6">
    <source>
        <dbReference type="Proteomes" id="UP001156905"/>
    </source>
</evidence>
<evidence type="ECO:0000256" key="2">
    <source>
        <dbReference type="RuleBase" id="RU000320"/>
    </source>
</evidence>
<dbReference type="PANTHER" id="PTHR43373">
    <property type="entry name" value="NA(+)/H(+) ANTIPORTER SUBUNIT"/>
    <property type="match status" value="1"/>
</dbReference>
<sequence length="591" mass="61767">MPPPAPTLTTTTGSVLLVLSIVVPVAGVLLAFALGDRYCRLVVFTVMPFGIAIAAAILMLLPLSEGHLVYLLGAWPPPLGVALRADGLSAVMLATVAIVICAVAIFAATDFRPTEAKTRAPFAFWILLLAIWGALNTIFVGGDLFTLYVALELLTFAAVPLVSLDGRAETLRSALRYLLFALLGSVLYLSGTALLYGLHGTLDILLLSHRVSVEPGALIAAALMTTGLLAKTALFPLHLWLPPAHAGAPAAASAILSGLVVKGSFFILLRLWFDVMPALPGFAVPQLLAALGAGAIVFESVVALRQERLKLLIAYSTLAQIGYLFLMFPLAFGASGRLESGQALAGGLLQAISHATAKAAMFMAVGSIYGGLGHDRITGLRGVARALPLSVLAFALGGIALMGLQPSGASLAKELLLQKAMSTGQWWWAIVLQAGGIFTAAYVVLVLAHALAPADEPIALISPASRSRDLAALALALCSLSLGLMPWEHYLPLPHGGALKLFDLDALSKFLLPAMGGATLAILLSPWPHPLACSAVWKNLMRVLGPFRRTCLGFGGLVERGDDALRQWPAASISLVVVTLLLAASMFAANS</sequence>
<dbReference type="PRINTS" id="PR01434">
    <property type="entry name" value="NADHDHGNASE5"/>
</dbReference>